<gene>
    <name evidence="1" type="ORF">PSI14_19895</name>
</gene>
<organism evidence="1 2">
    <name type="scientific">Xenorhabdus anantnagensis</name>
    <dbReference type="NCBI Taxonomy" id="3025875"/>
    <lineage>
        <taxon>Bacteria</taxon>
        <taxon>Pseudomonadati</taxon>
        <taxon>Pseudomonadota</taxon>
        <taxon>Gammaproteobacteria</taxon>
        <taxon>Enterobacterales</taxon>
        <taxon>Morganellaceae</taxon>
        <taxon>Xenorhabdus</taxon>
    </lineage>
</organism>
<evidence type="ECO:0000313" key="2">
    <source>
        <dbReference type="Proteomes" id="UP001220225"/>
    </source>
</evidence>
<sequence>MVNANYPVLALRGTDSKGKGSVPIKVKPTIKKAAPPKKDNARSRRLAKQMVFWDSKRAEHEAKPKSRSVDKIVDSVVRVVDENDIYARLIVGLKKDMRSDNNSGSCCMSDVALYSTKTKTRRRLESGGVTARV</sequence>
<protein>
    <submittedName>
        <fullName evidence="1">Uncharacterized protein</fullName>
    </submittedName>
</protein>
<dbReference type="EMBL" id="JAQRFN010000074">
    <property type="protein sequence ID" value="MDC9599032.1"/>
    <property type="molecule type" value="Genomic_DNA"/>
</dbReference>
<proteinExistence type="predicted"/>
<accession>A0ABT5LX53</accession>
<reference evidence="1 2" key="1">
    <citation type="submission" date="2023-02" db="EMBL/GenBank/DDBJ databases">
        <title>Entomopathogenic bacteria.</title>
        <authorList>
            <person name="Machado R.A."/>
        </authorList>
    </citation>
    <scope>NUCLEOTIDE SEQUENCE [LARGE SCALE GENOMIC DNA]</scope>
    <source>
        <strain evidence="1 2">XENO-2</strain>
    </source>
</reference>
<comment type="caution">
    <text evidence="1">The sequence shown here is derived from an EMBL/GenBank/DDBJ whole genome shotgun (WGS) entry which is preliminary data.</text>
</comment>
<keyword evidence="2" id="KW-1185">Reference proteome</keyword>
<evidence type="ECO:0000313" key="1">
    <source>
        <dbReference type="EMBL" id="MDC9599032.1"/>
    </source>
</evidence>
<dbReference type="Proteomes" id="UP001220225">
    <property type="component" value="Unassembled WGS sequence"/>
</dbReference>
<name>A0ABT5LX53_9GAMM</name>
<dbReference type="RefSeq" id="WP_273577710.1">
    <property type="nucleotide sequence ID" value="NZ_JAQRFN010000074.1"/>
</dbReference>